<feature type="domain" description="Plexin cytoplasmic RasGAP" evidence="1">
    <location>
        <begin position="1"/>
        <end position="86"/>
    </location>
</feature>
<sequence>MDSCSTSEHKLGKDSPSNKLLYAKDIPNYKSWVERYYRDIAKMASISDQDMDAYLVEQSRLHASDFNILSALSELYFYVTKYRQEVRASPTGPQLLGPDHALGGKGTGLRDGEGCYRVVEGTEGTWSLSLRLLMMPRLTSPQASTGDTFWKCWDLRDLGQKPGAREQSSGWAKVEV</sequence>
<organism evidence="2 3">
    <name type="scientific">Ursus maritimus</name>
    <name type="common">Polar bear</name>
    <name type="synonym">Thalarctos maritimus</name>
    <dbReference type="NCBI Taxonomy" id="29073"/>
    <lineage>
        <taxon>Eukaryota</taxon>
        <taxon>Metazoa</taxon>
        <taxon>Chordata</taxon>
        <taxon>Craniata</taxon>
        <taxon>Vertebrata</taxon>
        <taxon>Euteleostomi</taxon>
        <taxon>Mammalia</taxon>
        <taxon>Eutheria</taxon>
        <taxon>Laurasiatheria</taxon>
        <taxon>Carnivora</taxon>
        <taxon>Caniformia</taxon>
        <taxon>Ursidae</taxon>
        <taxon>Ursus</taxon>
    </lineage>
</organism>
<dbReference type="InterPro" id="IPR031148">
    <property type="entry name" value="Plexin"/>
</dbReference>
<reference evidence="3" key="1">
    <citation type="submission" date="2025-08" db="UniProtKB">
        <authorList>
            <consortium name="RefSeq"/>
        </authorList>
    </citation>
    <scope>IDENTIFICATION</scope>
    <source>
        <tissue evidence="3">Whole blood</tissue>
    </source>
</reference>
<name>A0A8M1FVH2_URSMA</name>
<evidence type="ECO:0000313" key="2">
    <source>
        <dbReference type="Proteomes" id="UP000261680"/>
    </source>
</evidence>
<dbReference type="InterPro" id="IPR013548">
    <property type="entry name" value="Plexin_cytoplasmic_RasGAP_dom"/>
</dbReference>
<dbReference type="Pfam" id="PF08337">
    <property type="entry name" value="Plexin_cytopl"/>
    <property type="match status" value="1"/>
</dbReference>
<dbReference type="PANTHER" id="PTHR22625:SF32">
    <property type="entry name" value="PLEXIN-A3"/>
    <property type="match status" value="1"/>
</dbReference>
<dbReference type="SUPFAM" id="SSF48350">
    <property type="entry name" value="GTPase activation domain, GAP"/>
    <property type="match status" value="1"/>
</dbReference>
<dbReference type="GO" id="GO:0005886">
    <property type="term" value="C:plasma membrane"/>
    <property type="evidence" value="ECO:0007669"/>
    <property type="project" value="TreeGrafter"/>
</dbReference>
<dbReference type="GO" id="GO:0030334">
    <property type="term" value="P:regulation of cell migration"/>
    <property type="evidence" value="ECO:0007669"/>
    <property type="project" value="TreeGrafter"/>
</dbReference>
<dbReference type="KEGG" id="umr:121102469"/>
<dbReference type="PANTHER" id="PTHR22625">
    <property type="entry name" value="PLEXIN"/>
    <property type="match status" value="1"/>
</dbReference>
<dbReference type="OrthoDB" id="9674336at2759"/>
<dbReference type="Gene3D" id="1.10.506.10">
    <property type="entry name" value="GTPase Activation - p120gap, domain 1"/>
    <property type="match status" value="1"/>
</dbReference>
<dbReference type="GO" id="GO:0017154">
    <property type="term" value="F:semaphorin receptor activity"/>
    <property type="evidence" value="ECO:0007669"/>
    <property type="project" value="InterPro"/>
</dbReference>
<evidence type="ECO:0000313" key="3">
    <source>
        <dbReference type="RefSeq" id="XP_040484294.1"/>
    </source>
</evidence>
<dbReference type="InterPro" id="IPR008936">
    <property type="entry name" value="Rho_GTPase_activation_prot"/>
</dbReference>
<dbReference type="Proteomes" id="UP000261680">
    <property type="component" value="Unplaced"/>
</dbReference>
<accession>A0A8M1FVH2</accession>
<gene>
    <name evidence="3" type="primary">LOC121102469</name>
</gene>
<keyword evidence="2" id="KW-1185">Reference proteome</keyword>
<dbReference type="GeneID" id="121102469"/>
<dbReference type="RefSeq" id="XP_040484294.1">
    <property type="nucleotide sequence ID" value="XM_040628360.1"/>
</dbReference>
<dbReference type="AlphaFoldDB" id="A0A8M1FVH2"/>
<evidence type="ECO:0000259" key="1">
    <source>
        <dbReference type="Pfam" id="PF08337"/>
    </source>
</evidence>
<proteinExistence type="predicted"/>
<protein>
    <submittedName>
        <fullName evidence="3">Plexin-A3-like</fullName>
    </submittedName>
</protein>
<dbReference type="GO" id="GO:0002116">
    <property type="term" value="C:semaphorin receptor complex"/>
    <property type="evidence" value="ECO:0007669"/>
    <property type="project" value="TreeGrafter"/>
</dbReference>